<gene>
    <name evidence="1" type="ORF">GCM10009118_28590</name>
</gene>
<sequence length="234" mass="26572">MVTDIFFDLDRTLWDFDTNSDTALRVVFEELGLDTAIESRDNFVKDYIRINEEMWDLYRQGKISKESLRVKRFDDALKLHGVDNQKLATEYCDRYIDFCPELTATFPGTHDMLEELKGLGKKLHIITNGFSEVQYRKLSNCGLENFFDVIICSDQIGVNKPDPEIFRVAMKKSGAAAAASMMIGDHPEIDVLGANQVGIRGVLFDPNEHYQPHPSMERIKHLGELPSLVLGVAL</sequence>
<dbReference type="NCBIfam" id="TIGR02254">
    <property type="entry name" value="YjjG_YfnB"/>
    <property type="match status" value="1"/>
</dbReference>
<dbReference type="SFLD" id="SFLDG01129">
    <property type="entry name" value="C1.5:_HAD__Beta-PGM__Phosphata"/>
    <property type="match status" value="1"/>
</dbReference>
<dbReference type="PANTHER" id="PTHR47478">
    <property type="match status" value="1"/>
</dbReference>
<name>A0ABP3Y6R9_9FLAO</name>
<dbReference type="InterPro" id="IPR023198">
    <property type="entry name" value="PGP-like_dom2"/>
</dbReference>
<keyword evidence="2" id="KW-1185">Reference proteome</keyword>
<dbReference type="SFLD" id="SFLDS00003">
    <property type="entry name" value="Haloacid_Dehalogenase"/>
    <property type="match status" value="1"/>
</dbReference>
<dbReference type="PANTHER" id="PTHR47478:SF1">
    <property type="entry name" value="PYRIMIDINE 5'-NUCLEOTIDASE YJJG"/>
    <property type="match status" value="1"/>
</dbReference>
<dbReference type="InterPro" id="IPR036412">
    <property type="entry name" value="HAD-like_sf"/>
</dbReference>
<dbReference type="NCBIfam" id="TIGR01549">
    <property type="entry name" value="HAD-SF-IA-v1"/>
    <property type="match status" value="1"/>
</dbReference>
<dbReference type="Gene3D" id="1.10.150.240">
    <property type="entry name" value="Putative phosphatase, domain 2"/>
    <property type="match status" value="1"/>
</dbReference>
<dbReference type="Pfam" id="PF13419">
    <property type="entry name" value="HAD_2"/>
    <property type="match status" value="1"/>
</dbReference>
<dbReference type="Proteomes" id="UP001501126">
    <property type="component" value="Unassembled WGS sequence"/>
</dbReference>
<comment type="caution">
    <text evidence="1">The sequence shown here is derived from an EMBL/GenBank/DDBJ whole genome shotgun (WGS) entry which is preliminary data.</text>
</comment>
<dbReference type="InterPro" id="IPR006439">
    <property type="entry name" value="HAD-SF_hydro_IA"/>
</dbReference>
<dbReference type="Gene3D" id="3.40.50.1000">
    <property type="entry name" value="HAD superfamily/HAD-like"/>
    <property type="match status" value="1"/>
</dbReference>
<proteinExistence type="predicted"/>
<evidence type="ECO:0000313" key="1">
    <source>
        <dbReference type="EMBL" id="GAA0876449.1"/>
    </source>
</evidence>
<accession>A0ABP3Y6R9</accession>
<dbReference type="InterPro" id="IPR011951">
    <property type="entry name" value="HAD-SF_hydro_IA_YjjG/PynA"/>
</dbReference>
<dbReference type="InterPro" id="IPR052550">
    <property type="entry name" value="Pyrimidine_5'-ntase_YjjG"/>
</dbReference>
<dbReference type="InterPro" id="IPR041492">
    <property type="entry name" value="HAD_2"/>
</dbReference>
<dbReference type="RefSeq" id="WP_343789305.1">
    <property type="nucleotide sequence ID" value="NZ_BAAAFH010000022.1"/>
</dbReference>
<evidence type="ECO:0000313" key="2">
    <source>
        <dbReference type="Proteomes" id="UP001501126"/>
    </source>
</evidence>
<reference evidence="2" key="1">
    <citation type="journal article" date="2019" name="Int. J. Syst. Evol. Microbiol.">
        <title>The Global Catalogue of Microorganisms (GCM) 10K type strain sequencing project: providing services to taxonomists for standard genome sequencing and annotation.</title>
        <authorList>
            <consortium name="The Broad Institute Genomics Platform"/>
            <consortium name="The Broad Institute Genome Sequencing Center for Infectious Disease"/>
            <person name="Wu L."/>
            <person name="Ma J."/>
        </authorList>
    </citation>
    <scope>NUCLEOTIDE SEQUENCE [LARGE SCALE GENOMIC DNA]</scope>
    <source>
        <strain evidence="2">JCM 16083</strain>
    </source>
</reference>
<dbReference type="SUPFAM" id="SSF56784">
    <property type="entry name" value="HAD-like"/>
    <property type="match status" value="1"/>
</dbReference>
<organism evidence="1 2">
    <name type="scientific">Wandonia haliotis</name>
    <dbReference type="NCBI Taxonomy" id="574963"/>
    <lineage>
        <taxon>Bacteria</taxon>
        <taxon>Pseudomonadati</taxon>
        <taxon>Bacteroidota</taxon>
        <taxon>Flavobacteriia</taxon>
        <taxon>Flavobacteriales</taxon>
        <taxon>Crocinitomicaceae</taxon>
        <taxon>Wandonia</taxon>
    </lineage>
</organism>
<dbReference type="InterPro" id="IPR023214">
    <property type="entry name" value="HAD_sf"/>
</dbReference>
<dbReference type="PRINTS" id="PR00413">
    <property type="entry name" value="HADHALOGNASE"/>
</dbReference>
<dbReference type="EMBL" id="BAAAFH010000022">
    <property type="protein sequence ID" value="GAA0876449.1"/>
    <property type="molecule type" value="Genomic_DNA"/>
</dbReference>
<protein>
    <submittedName>
        <fullName evidence="1">YjjG family noncanonical pyrimidine nucleotidase</fullName>
    </submittedName>
</protein>
<dbReference type="NCBIfam" id="TIGR01509">
    <property type="entry name" value="HAD-SF-IA-v3"/>
    <property type="match status" value="1"/>
</dbReference>